<dbReference type="InterPro" id="IPR021830">
    <property type="entry name" value="DUF3422"/>
</dbReference>
<protein>
    <submittedName>
        <fullName evidence="2">Uncharacterized membrane-anchored protein</fullName>
    </submittedName>
</protein>
<evidence type="ECO:0000313" key="2">
    <source>
        <dbReference type="EMBL" id="SEW01201.1"/>
    </source>
</evidence>
<keyword evidence="3" id="KW-1185">Reference proteome</keyword>
<evidence type="ECO:0000313" key="3">
    <source>
        <dbReference type="Proteomes" id="UP000199167"/>
    </source>
</evidence>
<keyword evidence="1" id="KW-0812">Transmembrane</keyword>
<dbReference type="Pfam" id="PF11902">
    <property type="entry name" value="DUF3422"/>
    <property type="match status" value="1"/>
</dbReference>
<dbReference type="Proteomes" id="UP000199167">
    <property type="component" value="Unassembled WGS sequence"/>
</dbReference>
<dbReference type="OrthoDB" id="9767470at2"/>
<keyword evidence="1" id="KW-0472">Membrane</keyword>
<evidence type="ECO:0000256" key="1">
    <source>
        <dbReference type="SAM" id="Phobius"/>
    </source>
</evidence>
<organism evidence="2 3">
    <name type="scientific">Cognatiyoonia koreensis</name>
    <dbReference type="NCBI Taxonomy" id="364200"/>
    <lineage>
        <taxon>Bacteria</taxon>
        <taxon>Pseudomonadati</taxon>
        <taxon>Pseudomonadota</taxon>
        <taxon>Alphaproteobacteria</taxon>
        <taxon>Rhodobacterales</taxon>
        <taxon>Paracoccaceae</taxon>
        <taxon>Cognatiyoonia</taxon>
    </lineage>
</organism>
<dbReference type="EMBL" id="FOIZ01000001">
    <property type="protein sequence ID" value="SEW01201.1"/>
    <property type="molecule type" value="Genomic_DNA"/>
</dbReference>
<sequence>MPPIPDHPLRYAMANELHARPFPVVNKPSRAAYLAIKPKENAAGRDRDADRAHLVALLDRFGAPHPQPGATHYSGQLGKHLLKWESHTEFVTYTLFGEGLADRPFDAATFSVFPDEWLEEAPGTRVTSALIRIEVAENDDGVLDKATDWFVPESLAISRVLDNDLIIASDFRIDASGHMRIAVFARPETGDRRVGRVVQRLCEIETYKAMSMLGLSRARGLSREMAQIDTTLTSLLGDMCGPIGKPDVMLQSLLEVSAELENIVAQTSFRFGATEAYETIVNQRIEILREEHFQGRQTFAEFMMRRFDPAMRTVKSTQARLERMSARAQRASDLLRTRVDVERSAQNQELLTSMDKRADLQLRLQRTVEGLSVVAISYYAVNLVLYVTGPLEEALNVSKTVMAAIATPLVLLAVWFMVRRIRRHIE</sequence>
<feature type="transmembrane region" description="Helical" evidence="1">
    <location>
        <begin position="400"/>
        <end position="418"/>
    </location>
</feature>
<dbReference type="RefSeq" id="WP_089990176.1">
    <property type="nucleotide sequence ID" value="NZ_FOIZ01000001.1"/>
</dbReference>
<gene>
    <name evidence="2" type="ORF">SAMN04488515_0640</name>
</gene>
<dbReference type="STRING" id="364200.SAMN04488515_0640"/>
<proteinExistence type="predicted"/>
<keyword evidence="1" id="KW-1133">Transmembrane helix</keyword>
<name>A0A1I0NIC4_9RHOB</name>
<reference evidence="2 3" key="1">
    <citation type="submission" date="2016-10" db="EMBL/GenBank/DDBJ databases">
        <authorList>
            <person name="de Groot N.N."/>
        </authorList>
    </citation>
    <scope>NUCLEOTIDE SEQUENCE [LARGE SCALE GENOMIC DNA]</scope>
    <source>
        <strain evidence="2 3">DSM 17925</strain>
    </source>
</reference>
<accession>A0A1I0NIC4</accession>
<dbReference type="AlphaFoldDB" id="A0A1I0NIC4"/>